<dbReference type="EMBL" id="FTNF01000019">
    <property type="protein sequence ID" value="SIR80203.1"/>
    <property type="molecule type" value="Genomic_DNA"/>
</dbReference>
<dbReference type="STRING" id="1198245.SAMN05444858_11912"/>
<keyword evidence="3" id="KW-1185">Reference proteome</keyword>
<feature type="region of interest" description="Disordered" evidence="1">
    <location>
        <begin position="1"/>
        <end position="73"/>
    </location>
</feature>
<name>A0A1N7DWK2_9ACTN</name>
<dbReference type="AlphaFoldDB" id="A0A1N7DWK2"/>
<organism evidence="2 3">
    <name type="scientific">Micromonospora avicenniae</name>
    <dbReference type="NCBI Taxonomy" id="1198245"/>
    <lineage>
        <taxon>Bacteria</taxon>
        <taxon>Bacillati</taxon>
        <taxon>Actinomycetota</taxon>
        <taxon>Actinomycetes</taxon>
        <taxon>Micromonosporales</taxon>
        <taxon>Micromonosporaceae</taxon>
        <taxon>Micromonospora</taxon>
    </lineage>
</organism>
<evidence type="ECO:0000256" key="1">
    <source>
        <dbReference type="SAM" id="MobiDB-lite"/>
    </source>
</evidence>
<protein>
    <submittedName>
        <fullName evidence="2">Uncharacterized protein</fullName>
    </submittedName>
</protein>
<evidence type="ECO:0000313" key="3">
    <source>
        <dbReference type="Proteomes" id="UP000186004"/>
    </source>
</evidence>
<gene>
    <name evidence="2" type="ORF">SAMN05444858_11912</name>
</gene>
<proteinExistence type="predicted"/>
<feature type="compositionally biased region" description="Basic and acidic residues" evidence="1">
    <location>
        <begin position="1"/>
        <end position="32"/>
    </location>
</feature>
<evidence type="ECO:0000313" key="2">
    <source>
        <dbReference type="EMBL" id="SIR80203.1"/>
    </source>
</evidence>
<dbReference type="Proteomes" id="UP000186004">
    <property type="component" value="Unassembled WGS sequence"/>
</dbReference>
<reference evidence="2 3" key="1">
    <citation type="submission" date="2017-01" db="EMBL/GenBank/DDBJ databases">
        <authorList>
            <person name="Mah S.A."/>
            <person name="Swanson W.J."/>
            <person name="Moy G.W."/>
            <person name="Vacquier V.D."/>
        </authorList>
    </citation>
    <scope>NUCLEOTIDE SEQUENCE [LARGE SCALE GENOMIC DNA]</scope>
    <source>
        <strain evidence="2 3">DSM 45758</strain>
    </source>
</reference>
<dbReference type="RefSeq" id="WP_076473038.1">
    <property type="nucleotide sequence ID" value="NZ_FTNF01000019.1"/>
</dbReference>
<sequence>MSRPERPEPERPPETEKPPETEEPREESEHAEPIQARPTANPARVRMPAEGWRRKTDDEADPEASGPPPGEET</sequence>
<accession>A0A1N7DWK2</accession>